<evidence type="ECO:0000256" key="3">
    <source>
        <dbReference type="ARBA" id="ARBA00022722"/>
    </source>
</evidence>
<comment type="caution">
    <text evidence="15">The sequence shown here is derived from an EMBL/GenBank/DDBJ whole genome shotgun (WGS) entry which is preliminary data.</text>
</comment>
<dbReference type="SMART" id="SM00535">
    <property type="entry name" value="RIBOc"/>
    <property type="match status" value="2"/>
</dbReference>
<keyword evidence="5" id="KW-0547">Nucleotide-binding</keyword>
<protein>
    <submittedName>
        <fullName evidence="15">Dicer-like protein 4</fullName>
    </submittedName>
</protein>
<keyword evidence="6" id="KW-0255">Endonuclease</keyword>
<gene>
    <name evidence="15" type="primary">DCL4_4</name>
    <name evidence="15" type="ORF">CFP56_017194</name>
</gene>
<dbReference type="CDD" id="cd00593">
    <property type="entry name" value="RIBOc"/>
    <property type="match status" value="2"/>
</dbReference>
<dbReference type="PROSITE" id="PS50142">
    <property type="entry name" value="RNASE_3_2"/>
    <property type="match status" value="2"/>
</dbReference>
<evidence type="ECO:0000259" key="12">
    <source>
        <dbReference type="PROSITE" id="PS50137"/>
    </source>
</evidence>
<feature type="domain" description="RNase III" evidence="13">
    <location>
        <begin position="543"/>
        <end position="654"/>
    </location>
</feature>
<evidence type="ECO:0000259" key="13">
    <source>
        <dbReference type="PROSITE" id="PS50142"/>
    </source>
</evidence>
<dbReference type="SUPFAM" id="SSF69065">
    <property type="entry name" value="RNase III domain-like"/>
    <property type="match status" value="2"/>
</dbReference>
<keyword evidence="9 10" id="KW-0694">RNA-binding</keyword>
<dbReference type="Pfam" id="PF00636">
    <property type="entry name" value="Ribonuclease_3"/>
    <property type="match status" value="2"/>
</dbReference>
<dbReference type="EMBL" id="PKMF04000269">
    <property type="protein sequence ID" value="KAK7840115.1"/>
    <property type="molecule type" value="Genomic_DNA"/>
</dbReference>
<dbReference type="AlphaFoldDB" id="A0AAW0KM94"/>
<keyword evidence="8" id="KW-0460">Magnesium</keyword>
<dbReference type="SUPFAM" id="SSF54768">
    <property type="entry name" value="dsRNA-binding domain-like"/>
    <property type="match status" value="1"/>
</dbReference>
<dbReference type="GO" id="GO:0005737">
    <property type="term" value="C:cytoplasm"/>
    <property type="evidence" value="ECO:0007669"/>
    <property type="project" value="TreeGrafter"/>
</dbReference>
<dbReference type="GO" id="GO:0003723">
    <property type="term" value="F:RNA binding"/>
    <property type="evidence" value="ECO:0007669"/>
    <property type="project" value="UniProtKB-UniRule"/>
</dbReference>
<dbReference type="InterPro" id="IPR036389">
    <property type="entry name" value="RNase_III_sf"/>
</dbReference>
<dbReference type="InterPro" id="IPR000999">
    <property type="entry name" value="RNase_III_dom"/>
</dbReference>
<proteinExistence type="predicted"/>
<evidence type="ECO:0000256" key="6">
    <source>
        <dbReference type="ARBA" id="ARBA00022759"/>
    </source>
</evidence>
<evidence type="ECO:0000259" key="14">
    <source>
        <dbReference type="PROSITE" id="PS50821"/>
    </source>
</evidence>
<dbReference type="GO" id="GO:0030422">
    <property type="term" value="P:siRNA processing"/>
    <property type="evidence" value="ECO:0007669"/>
    <property type="project" value="TreeGrafter"/>
</dbReference>
<dbReference type="Proteomes" id="UP000237347">
    <property type="component" value="Unassembled WGS sequence"/>
</dbReference>
<sequence length="797" mass="89815">MLHKMGTLNDHLLVGQDDVDEVGLGPDSSDSDSCEGEGPRPELHEMLVPAVLKEPWTNLENPVHFYSYYIEFIPRPEDRIYKKFGLFVKAALPEEAERMELDLHLAHGRSVMTKFVPSGVAEFDNDEIVLAQNFQEMYLKVILDRLKFVPESVSLGKSNTWGESSSLTYYLLLPVILHDSDNKTITVDWKIIRRCLSSPVFRTPEDAMEKENSPLGDHLLLANGYRSISEVKDSLVYATPYKQGFFFVTGIVDGKNGYSPHSETSSYAEHLYKKFGVQLKYPEQPLLHAKPLFRLRNLLRNRKPEDSGFSKDIGSSISLLPSIMHRLENLLVAIELKKKFSAAFPEGAEITCDRVLEALTTEKCQEPFSLERLEVLGDAFLKFTVGRRLFLLHDTLDEGELTRKRSNVVNNSNLYKLATRSKLQVYIRDQSFDPLKFYAFGRPCPIICNKQNEDSTHSRSSNLADRASFNEVRCSKGHHWLHKKKIADVVEALVGAFIVDSGFKAATSFLQWIGIQVDFEASQVSNVCIASTSCMPLSARMDIGALEKLLGHQFLHKGLLLQAFVHPSYNQHGGGCYQRLEFLGDAVLDYLITSYLYSVYPKLKPGQLTDLRSVFVNNKAFAYVAVDRSFHHFLICDSSSLTEAIKIYVDSVKTPAPEGSPHEGPKCPKIMLSFLDPIMRFSSFQLSPIRELQELRQSYNLDLHTSSSKKGRMFSVEAQVNGEDVCVTASATNLSKKEAIRVASQRIFAKLKAQGYKPKSSLEEVLKSSCKMEAKLVGYDETPIDVTTPDAELPNWK</sequence>
<dbReference type="FunFam" id="1.10.1520.10:FF:000004">
    <property type="entry name" value="Endoribonuclease dicer-like 1"/>
    <property type="match status" value="1"/>
</dbReference>
<keyword evidence="7" id="KW-0378">Hydrolase</keyword>
<evidence type="ECO:0000256" key="8">
    <source>
        <dbReference type="ARBA" id="ARBA00022842"/>
    </source>
</evidence>
<comment type="cofactor">
    <cofactor evidence="1">
        <name>Mn(2+)</name>
        <dbReference type="ChEBI" id="CHEBI:29035"/>
    </cofactor>
</comment>
<accession>A0AAW0KM94</accession>
<evidence type="ECO:0000256" key="10">
    <source>
        <dbReference type="PROSITE-ProRule" id="PRU00266"/>
    </source>
</evidence>
<dbReference type="GO" id="GO:0046872">
    <property type="term" value="F:metal ion binding"/>
    <property type="evidence" value="ECO:0007669"/>
    <property type="project" value="UniProtKB-KW"/>
</dbReference>
<evidence type="ECO:0000313" key="15">
    <source>
        <dbReference type="EMBL" id="KAK7840115.1"/>
    </source>
</evidence>
<evidence type="ECO:0000313" key="16">
    <source>
        <dbReference type="Proteomes" id="UP000237347"/>
    </source>
</evidence>
<dbReference type="PROSITE" id="PS50137">
    <property type="entry name" value="DS_RBD"/>
    <property type="match status" value="1"/>
</dbReference>
<evidence type="ECO:0000256" key="11">
    <source>
        <dbReference type="SAM" id="MobiDB-lite"/>
    </source>
</evidence>
<dbReference type="PROSITE" id="PS50821">
    <property type="entry name" value="PAZ"/>
    <property type="match status" value="1"/>
</dbReference>
<dbReference type="GO" id="GO:0000166">
    <property type="term" value="F:nucleotide binding"/>
    <property type="evidence" value="ECO:0007669"/>
    <property type="project" value="UniProtKB-KW"/>
</dbReference>
<evidence type="ECO:0000256" key="4">
    <source>
        <dbReference type="ARBA" id="ARBA00022723"/>
    </source>
</evidence>
<dbReference type="PROSITE" id="PS00517">
    <property type="entry name" value="RNASE_3_1"/>
    <property type="match status" value="1"/>
</dbReference>
<dbReference type="Gene3D" id="2.170.260.10">
    <property type="entry name" value="paz domain"/>
    <property type="match status" value="1"/>
</dbReference>
<organism evidence="15 16">
    <name type="scientific">Quercus suber</name>
    <name type="common">Cork oak</name>
    <dbReference type="NCBI Taxonomy" id="58331"/>
    <lineage>
        <taxon>Eukaryota</taxon>
        <taxon>Viridiplantae</taxon>
        <taxon>Streptophyta</taxon>
        <taxon>Embryophyta</taxon>
        <taxon>Tracheophyta</taxon>
        <taxon>Spermatophyta</taxon>
        <taxon>Magnoliopsida</taxon>
        <taxon>eudicotyledons</taxon>
        <taxon>Gunneridae</taxon>
        <taxon>Pentapetalae</taxon>
        <taxon>rosids</taxon>
        <taxon>fabids</taxon>
        <taxon>Fagales</taxon>
        <taxon>Fagaceae</taxon>
        <taxon>Quercus</taxon>
    </lineage>
</organism>
<dbReference type="InterPro" id="IPR014720">
    <property type="entry name" value="dsRBD_dom"/>
</dbReference>
<keyword evidence="16" id="KW-1185">Reference proteome</keyword>
<evidence type="ECO:0000256" key="7">
    <source>
        <dbReference type="ARBA" id="ARBA00022801"/>
    </source>
</evidence>
<dbReference type="InterPro" id="IPR003100">
    <property type="entry name" value="PAZ_dom"/>
</dbReference>
<evidence type="ECO:0000256" key="9">
    <source>
        <dbReference type="ARBA" id="ARBA00022884"/>
    </source>
</evidence>
<keyword evidence="3" id="KW-0540">Nuclease</keyword>
<name>A0AAW0KM94_QUESU</name>
<dbReference type="PANTHER" id="PTHR14950:SF15">
    <property type="entry name" value="DICER-LIKE PROTEIN 4"/>
    <property type="match status" value="1"/>
</dbReference>
<dbReference type="Gene3D" id="1.10.1520.10">
    <property type="entry name" value="Ribonuclease III domain"/>
    <property type="match status" value="2"/>
</dbReference>
<feature type="domain" description="RNase III" evidence="13">
    <location>
        <begin position="333"/>
        <end position="502"/>
    </location>
</feature>
<reference evidence="15 16" key="1">
    <citation type="journal article" date="2018" name="Sci. Data">
        <title>The draft genome sequence of cork oak.</title>
        <authorList>
            <person name="Ramos A.M."/>
            <person name="Usie A."/>
            <person name="Barbosa P."/>
            <person name="Barros P.M."/>
            <person name="Capote T."/>
            <person name="Chaves I."/>
            <person name="Simoes F."/>
            <person name="Abreu I."/>
            <person name="Carrasquinho I."/>
            <person name="Faro C."/>
            <person name="Guimaraes J.B."/>
            <person name="Mendonca D."/>
            <person name="Nobrega F."/>
            <person name="Rodrigues L."/>
            <person name="Saibo N.J.M."/>
            <person name="Varela M.C."/>
            <person name="Egas C."/>
            <person name="Matos J."/>
            <person name="Miguel C.M."/>
            <person name="Oliveira M.M."/>
            <person name="Ricardo C.P."/>
            <person name="Goncalves S."/>
        </authorList>
    </citation>
    <scope>NUCLEOTIDE SEQUENCE [LARGE SCALE GENOMIC DNA]</scope>
    <source>
        <strain evidence="16">cv. HL8</strain>
    </source>
</reference>
<dbReference type="GO" id="GO:0004525">
    <property type="term" value="F:ribonuclease III activity"/>
    <property type="evidence" value="ECO:0007669"/>
    <property type="project" value="InterPro"/>
</dbReference>
<comment type="cofactor">
    <cofactor evidence="2">
        <name>Mg(2+)</name>
        <dbReference type="ChEBI" id="CHEBI:18420"/>
    </cofactor>
</comment>
<dbReference type="PANTHER" id="PTHR14950">
    <property type="entry name" value="DICER-RELATED"/>
    <property type="match status" value="1"/>
</dbReference>
<evidence type="ECO:0000256" key="1">
    <source>
        <dbReference type="ARBA" id="ARBA00001936"/>
    </source>
</evidence>
<dbReference type="GO" id="GO:0005634">
    <property type="term" value="C:nucleus"/>
    <property type="evidence" value="ECO:0007669"/>
    <property type="project" value="TreeGrafter"/>
</dbReference>
<evidence type="ECO:0000256" key="2">
    <source>
        <dbReference type="ARBA" id="ARBA00001946"/>
    </source>
</evidence>
<feature type="domain" description="DRBM" evidence="12">
    <location>
        <begin position="687"/>
        <end position="753"/>
    </location>
</feature>
<dbReference type="SMART" id="SM00949">
    <property type="entry name" value="PAZ"/>
    <property type="match status" value="1"/>
</dbReference>
<evidence type="ECO:0000256" key="5">
    <source>
        <dbReference type="ARBA" id="ARBA00022741"/>
    </source>
</evidence>
<feature type="domain" description="PAZ" evidence="14">
    <location>
        <begin position="214"/>
        <end position="304"/>
    </location>
</feature>
<feature type="region of interest" description="Disordered" evidence="11">
    <location>
        <begin position="19"/>
        <end position="40"/>
    </location>
</feature>
<keyword evidence="4" id="KW-0479">Metal-binding</keyword>